<feature type="compositionally biased region" description="Basic and acidic residues" evidence="1">
    <location>
        <begin position="213"/>
        <end position="224"/>
    </location>
</feature>
<reference evidence="4" key="1">
    <citation type="submission" date="2019-08" db="EMBL/GenBank/DDBJ databases">
        <title>Limnoglobus roseus gen. nov., sp. nov., a novel freshwater planctomycete with a giant genome from the family Gemmataceae.</title>
        <authorList>
            <person name="Kulichevskaya I.S."/>
            <person name="Naumoff D.G."/>
            <person name="Miroshnikov K."/>
            <person name="Ivanova A."/>
            <person name="Philippov D.A."/>
            <person name="Hakobyan A."/>
            <person name="Rijpstra I.C."/>
            <person name="Sinninghe Damste J.S."/>
            <person name="Liesack W."/>
            <person name="Dedysh S.N."/>
        </authorList>
    </citation>
    <scope>NUCLEOTIDE SEQUENCE [LARGE SCALE GENOMIC DNA]</scope>
    <source>
        <strain evidence="4">PX52</strain>
    </source>
</reference>
<feature type="region of interest" description="Disordered" evidence="1">
    <location>
        <begin position="159"/>
        <end position="224"/>
    </location>
</feature>
<dbReference type="Proteomes" id="UP000324974">
    <property type="component" value="Chromosome"/>
</dbReference>
<protein>
    <recommendedName>
        <fullName evidence="2">ParB-like N-terminal domain-containing protein</fullName>
    </recommendedName>
</protein>
<evidence type="ECO:0000256" key="1">
    <source>
        <dbReference type="SAM" id="MobiDB-lite"/>
    </source>
</evidence>
<dbReference type="KEGG" id="lrs:PX52LOC_06992"/>
<gene>
    <name evidence="3" type="ORF">PX52LOC_06992</name>
</gene>
<dbReference type="InterPro" id="IPR003115">
    <property type="entry name" value="ParB_N"/>
</dbReference>
<evidence type="ECO:0000259" key="2">
    <source>
        <dbReference type="Pfam" id="PF02195"/>
    </source>
</evidence>
<dbReference type="CDD" id="cd16387">
    <property type="entry name" value="ParB_N_Srx"/>
    <property type="match status" value="1"/>
</dbReference>
<evidence type="ECO:0000313" key="3">
    <source>
        <dbReference type="EMBL" id="QEL19910.1"/>
    </source>
</evidence>
<feature type="compositionally biased region" description="Basic and acidic residues" evidence="1">
    <location>
        <begin position="316"/>
        <end position="336"/>
    </location>
</feature>
<dbReference type="Pfam" id="PF02195">
    <property type="entry name" value="ParB_N"/>
    <property type="match status" value="1"/>
</dbReference>
<dbReference type="InterPro" id="IPR036086">
    <property type="entry name" value="ParB/Sulfiredoxin_sf"/>
</dbReference>
<evidence type="ECO:0000313" key="4">
    <source>
        <dbReference type="Proteomes" id="UP000324974"/>
    </source>
</evidence>
<dbReference type="Gene3D" id="3.90.1530.10">
    <property type="entry name" value="Conserved hypothetical protein from pyrococcus furiosus pfu- 392566-001, ParB domain"/>
    <property type="match status" value="1"/>
</dbReference>
<name>A0A5C1ALR9_9BACT</name>
<sequence>MPLYKTLKFDDVEIDEELQPRAKGLDKSHVDELADEYRKEEFSVEPPTVWKIPNFDRYRLSSGHHRIAGAKKAGLTGLKFAVRTGTWTDWAIDTVTSNQGHGLKRSNADKRRCVELLLRMMPHDSDKRISELAGVSDKTVADVRLELWRRSEIPNVDRRVDSKGRLQPAAKPKAPSADPIDDPADPPATDAGPPIDPQDGTEAQLGPDDSTGESERPEASELPRPELLELMKAACYELDALKKRIESWQRLPAGKSVGVPSLIGSIERARSDMWGARPSHRCPHCEGDGRDRKAADADCSCCKGIGWVPKWAHDKAKEKVERVKAKEDVDRAKDSLEQSGGAA</sequence>
<feature type="region of interest" description="Disordered" evidence="1">
    <location>
        <begin position="316"/>
        <end position="343"/>
    </location>
</feature>
<accession>A0A5C1ALR9</accession>
<feature type="compositionally biased region" description="Low complexity" evidence="1">
    <location>
        <begin position="168"/>
        <end position="178"/>
    </location>
</feature>
<dbReference type="EMBL" id="CP042425">
    <property type="protein sequence ID" value="QEL19910.1"/>
    <property type="molecule type" value="Genomic_DNA"/>
</dbReference>
<dbReference type="AlphaFoldDB" id="A0A5C1ALR9"/>
<dbReference type="SUPFAM" id="SSF110849">
    <property type="entry name" value="ParB/Sulfiredoxin"/>
    <property type="match status" value="1"/>
</dbReference>
<organism evidence="3 4">
    <name type="scientific">Limnoglobus roseus</name>
    <dbReference type="NCBI Taxonomy" id="2598579"/>
    <lineage>
        <taxon>Bacteria</taxon>
        <taxon>Pseudomonadati</taxon>
        <taxon>Planctomycetota</taxon>
        <taxon>Planctomycetia</taxon>
        <taxon>Gemmatales</taxon>
        <taxon>Gemmataceae</taxon>
        <taxon>Limnoglobus</taxon>
    </lineage>
</organism>
<proteinExistence type="predicted"/>
<keyword evidence="4" id="KW-1185">Reference proteome</keyword>
<feature type="domain" description="ParB-like N-terminal" evidence="2">
    <location>
        <begin position="14"/>
        <end position="84"/>
    </location>
</feature>